<dbReference type="AlphaFoldDB" id="A0A061R233"/>
<proteinExistence type="inferred from homology"/>
<dbReference type="GO" id="GO:0003977">
    <property type="term" value="F:UDP-N-acetylglucosamine diphosphorylase activity"/>
    <property type="evidence" value="ECO:0007669"/>
    <property type="project" value="TreeGrafter"/>
</dbReference>
<evidence type="ECO:0000256" key="6">
    <source>
        <dbReference type="ARBA" id="ARBA00039080"/>
    </source>
</evidence>
<name>A0A061R233_9CHLO</name>
<comment type="similarity">
    <text evidence="5">Belongs to the USP family.</text>
</comment>
<evidence type="ECO:0000256" key="1">
    <source>
        <dbReference type="ARBA" id="ARBA00001936"/>
    </source>
</evidence>
<organism evidence="8">
    <name type="scientific">Tetraselmis sp. GSL018</name>
    <dbReference type="NCBI Taxonomy" id="582737"/>
    <lineage>
        <taxon>Eukaryota</taxon>
        <taxon>Viridiplantae</taxon>
        <taxon>Chlorophyta</taxon>
        <taxon>core chlorophytes</taxon>
        <taxon>Chlorodendrophyceae</taxon>
        <taxon>Chlorodendrales</taxon>
        <taxon>Chlorodendraceae</taxon>
        <taxon>Tetraselmis</taxon>
    </lineage>
</organism>
<dbReference type="InterPro" id="IPR002618">
    <property type="entry name" value="UDPGP_fam"/>
</dbReference>
<evidence type="ECO:0000256" key="7">
    <source>
        <dbReference type="ARBA" id="ARBA00048259"/>
    </source>
</evidence>
<accession>A0A061R233</accession>
<dbReference type="GO" id="GO:0051748">
    <property type="term" value="F:UTP-monosaccharide-1-phosphate uridylyltransferase activity"/>
    <property type="evidence" value="ECO:0007669"/>
    <property type="project" value="UniProtKB-EC"/>
</dbReference>
<comment type="cofactor">
    <cofactor evidence="1">
        <name>Mn(2+)</name>
        <dbReference type="ChEBI" id="CHEBI:29035"/>
    </cofactor>
</comment>
<dbReference type="PANTHER" id="PTHR11952">
    <property type="entry name" value="UDP- GLUCOSE PYROPHOSPHORYLASE"/>
    <property type="match status" value="1"/>
</dbReference>
<dbReference type="GO" id="GO:0006048">
    <property type="term" value="P:UDP-N-acetylglucosamine biosynthetic process"/>
    <property type="evidence" value="ECO:0007669"/>
    <property type="project" value="TreeGrafter"/>
</dbReference>
<evidence type="ECO:0000256" key="5">
    <source>
        <dbReference type="ARBA" id="ARBA00038047"/>
    </source>
</evidence>
<dbReference type="CDD" id="cd06424">
    <property type="entry name" value="UGGPase"/>
    <property type="match status" value="1"/>
</dbReference>
<dbReference type="EMBL" id="GBEZ01022248">
    <property type="protein sequence ID" value="JAC64581.1"/>
    <property type="molecule type" value="Transcribed_RNA"/>
</dbReference>
<protein>
    <recommendedName>
        <fullName evidence="6">UTP-monosaccharide-1-phosphate uridylyltransferase</fullName>
        <ecNumber evidence="6">2.7.7.64</ecNumber>
    </recommendedName>
</protein>
<dbReference type="InterPro" id="IPR029044">
    <property type="entry name" value="Nucleotide-diphossugar_trans"/>
</dbReference>
<evidence type="ECO:0000256" key="3">
    <source>
        <dbReference type="ARBA" id="ARBA00022679"/>
    </source>
</evidence>
<evidence type="ECO:0000256" key="2">
    <source>
        <dbReference type="ARBA" id="ARBA00001946"/>
    </source>
</evidence>
<dbReference type="PANTHER" id="PTHR11952:SF9">
    <property type="entry name" value="UDP-SUGAR PYROPHOSPHORYLASE"/>
    <property type="match status" value="1"/>
</dbReference>
<comment type="cofactor">
    <cofactor evidence="2">
        <name>Mg(2+)</name>
        <dbReference type="ChEBI" id="CHEBI:18420"/>
    </cofactor>
</comment>
<dbReference type="Gene3D" id="2.160.10.30">
    <property type="match status" value="1"/>
</dbReference>
<dbReference type="FunFam" id="3.90.550.10:FF:000091">
    <property type="entry name" value="UDP-sugar pyrophosphorylase"/>
    <property type="match status" value="1"/>
</dbReference>
<comment type="catalytic activity">
    <reaction evidence="7">
        <text>a monosaccharide 1-phosphate + UTP + H(+) = a UDP-monosaccharide + diphosphate</text>
        <dbReference type="Rhea" id="RHEA:13205"/>
        <dbReference type="ChEBI" id="CHEBI:15378"/>
        <dbReference type="ChEBI" id="CHEBI:33019"/>
        <dbReference type="ChEBI" id="CHEBI:46398"/>
        <dbReference type="ChEBI" id="CHEBI:140358"/>
        <dbReference type="ChEBI" id="CHEBI:140359"/>
        <dbReference type="EC" id="2.7.7.64"/>
    </reaction>
</comment>
<dbReference type="InterPro" id="IPR039741">
    <property type="entry name" value="UDP-sugar_pyrophosphorylase"/>
</dbReference>
<gene>
    <name evidence="8" type="primary">USP</name>
    <name evidence="8" type="ORF">TSPGSL018_17999</name>
</gene>
<keyword evidence="3" id="KW-0808">Transferase</keyword>
<evidence type="ECO:0000313" key="8">
    <source>
        <dbReference type="EMBL" id="JAC64581.1"/>
    </source>
</evidence>
<dbReference type="Pfam" id="PF01704">
    <property type="entry name" value="UDPGP"/>
    <property type="match status" value="1"/>
</dbReference>
<keyword evidence="4" id="KW-0548">Nucleotidyltransferase</keyword>
<dbReference type="Gene3D" id="3.90.550.10">
    <property type="entry name" value="Spore Coat Polysaccharide Biosynthesis Protein SpsA, Chain A"/>
    <property type="match status" value="1"/>
</dbReference>
<sequence>MFLRVTTGAAAGFTALAYVLRVLRRFRANTRAMINLAEEELDILQGNHCLLTVEELQIVKLLLDEGQKHLFQSWLRPGIKDRQKKKMLKQLILLDRSYPGGLLEYIRNARQLLTASAKGENAYDGWIPSVPQGVILHYAQQHFRRFEEIGLAESSNAAFVLVAGGIGERLGYSGIKVAIPTEMARGACFLELYIEHIRALEIYASRRADKNLKIPLAIMTSDDTHDATRKLLRQNNFFGLDSSQVYLMKQEKVPCLADNMASLATEANDPSRVQTKPHGHGDVHALLHSTGLARKWQLEGRRWICFFQDTNALAFRGLLPALGVSKEYKYDFNAVAIPRKAKDAIGAIADLKHSDGRKMTINVEYNQLEPLLKAAGHEMGDVNDSRTGFSPFPGNINQLVVSLPSYVQTLNRTKGIIGEFVNPKYADDTRTRFKKSTRLECMMQDYPKSLPANALVGFTQLDTWAAYSPVKNNPADAADKVKTGNPGYSATSGELDIYTFNCCALQMVGAKVETPVECEFNGLKLKLWPRVVLSPSFAPSFGELERKVHAREVQIEKDAVVVIDGCDIRIESLKVDGAFVLRAVPGAEVVISNLTVTNKGWVWQALEEGEEAPEHLKIRGFRIVKHETLHLEFKHPGKYVVSDEQPDIIEKHRVK</sequence>
<dbReference type="FunFam" id="2.160.10.30:FF:000001">
    <property type="entry name" value="UDP-sugar pyrophosphorylase"/>
    <property type="match status" value="1"/>
</dbReference>
<evidence type="ECO:0000256" key="4">
    <source>
        <dbReference type="ARBA" id="ARBA00022695"/>
    </source>
</evidence>
<dbReference type="SUPFAM" id="SSF53448">
    <property type="entry name" value="Nucleotide-diphospho-sugar transferases"/>
    <property type="match status" value="1"/>
</dbReference>
<dbReference type="EC" id="2.7.7.64" evidence="6"/>
<reference evidence="8" key="1">
    <citation type="submission" date="2014-05" db="EMBL/GenBank/DDBJ databases">
        <title>The transcriptome of the halophilic microalga Tetraselmis sp. GSL018 isolated from the Great Salt Lake, Utah.</title>
        <authorList>
            <person name="Jinkerson R.E."/>
            <person name="D'Adamo S."/>
            <person name="Posewitz M.C."/>
        </authorList>
    </citation>
    <scope>NUCLEOTIDE SEQUENCE</scope>
    <source>
        <strain evidence="8">GSL018</strain>
    </source>
</reference>